<dbReference type="PhylomeDB" id="A0A0G4HQ07"/>
<dbReference type="InterPro" id="IPR000408">
    <property type="entry name" value="Reg_chr_condens"/>
</dbReference>
<organism evidence="4">
    <name type="scientific">Chromera velia CCMP2878</name>
    <dbReference type="NCBI Taxonomy" id="1169474"/>
    <lineage>
        <taxon>Eukaryota</taxon>
        <taxon>Sar</taxon>
        <taxon>Alveolata</taxon>
        <taxon>Colpodellida</taxon>
        <taxon>Chromeraceae</taxon>
        <taxon>Chromera</taxon>
    </lineage>
</organism>
<keyword evidence="1" id="KW-0677">Repeat</keyword>
<protein>
    <submittedName>
        <fullName evidence="4">Uncharacterized protein</fullName>
    </submittedName>
</protein>
<feature type="repeat" description="RCC1" evidence="2">
    <location>
        <begin position="734"/>
        <end position="792"/>
    </location>
</feature>
<feature type="repeat" description="RCC1" evidence="2">
    <location>
        <begin position="680"/>
        <end position="733"/>
    </location>
</feature>
<name>A0A0G4HQ07_9ALVE</name>
<keyword evidence="3" id="KW-0812">Transmembrane</keyword>
<dbReference type="PANTHER" id="PTHR22872">
    <property type="entry name" value="BTK-BINDING PROTEIN-RELATED"/>
    <property type="match status" value="1"/>
</dbReference>
<dbReference type="Pfam" id="PF00415">
    <property type="entry name" value="RCC1"/>
    <property type="match status" value="3"/>
</dbReference>
<dbReference type="InterPro" id="IPR009091">
    <property type="entry name" value="RCC1/BLIP-II"/>
</dbReference>
<dbReference type="PRINTS" id="PR00633">
    <property type="entry name" value="RCCNDNSATION"/>
</dbReference>
<dbReference type="SUPFAM" id="SSF50985">
    <property type="entry name" value="RCC1/BLIP-II"/>
    <property type="match status" value="1"/>
</dbReference>
<evidence type="ECO:0000256" key="2">
    <source>
        <dbReference type="PROSITE-ProRule" id="PRU00235"/>
    </source>
</evidence>
<feature type="transmembrane region" description="Helical" evidence="3">
    <location>
        <begin position="12"/>
        <end position="32"/>
    </location>
</feature>
<dbReference type="Gene3D" id="2.130.10.30">
    <property type="entry name" value="Regulator of chromosome condensation 1/beta-lactamase-inhibitor protein II"/>
    <property type="match status" value="1"/>
</dbReference>
<feature type="repeat" description="RCC1" evidence="2">
    <location>
        <begin position="624"/>
        <end position="679"/>
    </location>
</feature>
<sequence length="828" mass="87722">MGETGNFCLPRVSNLISLLGVLSWWWLLGFFLPVEVVIGQDVHPHDTPETALDLSDRFSPLLGEGSQTISVEGEWKGATGDAEFEECGGDSSRPGVWFRFRLPLSDSPVVVTVDTCTGTSADTVLGVVSGAACLSDSSACECEGWNDQTCFDQSRVSLRKAAGSDLLVIVRPWGSSDDGSTFSLTVTISNAHPHDTPQTALDLSDRFSPLLGEGSQTISVEGEWKGATGDAEFEECGGDSSRPGVWFRFRLPLSDSPVVVTVDTCTGTSAGTVLGAFTGEDCTSDPFASSHPHDTVWGALDLSDRFSPLLVEGVQMASVEGDWQKATEDAQFEECGGDSLWPGVWFKLLLPHSIIPLGVTVDTCSGRVRNTVIGVLTGAECSSDSSACECKGWNEGGCDNGMSRVSLVETGGSDLFVVVRLKRDEREEASFNLTITVSQSTETCDAPVDFSNQNIPGLNPLLNRVSEGPFPIGFQAQRVDLQCAQGFACFHKHDEDERWRHRHDAPHPADTIDRAIDLSPAFHQTFAEGELAESVSGHWDLATGDGEFRHCGGSTTTGGVWYTLRLPPSRSTAIVSVDTCGGTASGKTVIGVMSGPSCLSDPSDCKCEGWDKRSCGNGRSRVNGTTLSFGGNKEGQLGRHVSEEGEDNDWRALPVEGLDGETVVGVACGGRHGAAWTEGGKLFMWGGNENGQLGLNDTEIRWNATPVNAPLLEGEFVTQAALGGAHTVIACKSGRVFSWGANEGGQLGNGKMYPGGTGADEHSPVEVLVGDEGERAVSVAAGSSHSLILTSSQKVFAFGRNNFGQLGLGGIFFRPPSGSRSFRGGSHT</sequence>
<evidence type="ECO:0000313" key="4">
    <source>
        <dbReference type="EMBL" id="CEM46273.1"/>
    </source>
</evidence>
<dbReference type="PROSITE" id="PS50012">
    <property type="entry name" value="RCC1_3"/>
    <property type="match status" value="3"/>
</dbReference>
<gene>
    <name evidence="4" type="ORF">Cvel_7841</name>
</gene>
<keyword evidence="3" id="KW-0472">Membrane</keyword>
<keyword evidence="3" id="KW-1133">Transmembrane helix</keyword>
<accession>A0A0G4HQ07</accession>
<dbReference type="AlphaFoldDB" id="A0A0G4HQ07"/>
<evidence type="ECO:0000256" key="1">
    <source>
        <dbReference type="ARBA" id="ARBA00022737"/>
    </source>
</evidence>
<reference evidence="4" key="1">
    <citation type="submission" date="2014-11" db="EMBL/GenBank/DDBJ databases">
        <authorList>
            <person name="Otto D Thomas"/>
            <person name="Naeem Raeece"/>
        </authorList>
    </citation>
    <scope>NUCLEOTIDE SEQUENCE</scope>
</reference>
<evidence type="ECO:0000256" key="3">
    <source>
        <dbReference type="SAM" id="Phobius"/>
    </source>
</evidence>
<dbReference type="InterPro" id="IPR051625">
    <property type="entry name" value="Signaling_Regulatory_Domain"/>
</dbReference>
<proteinExistence type="predicted"/>
<dbReference type="VEuPathDB" id="CryptoDB:Cvel_7841"/>
<dbReference type="EMBL" id="CDMZ01003416">
    <property type="protein sequence ID" value="CEM46273.1"/>
    <property type="molecule type" value="Genomic_DNA"/>
</dbReference>